<proteinExistence type="predicted"/>
<dbReference type="Pfam" id="PF00929">
    <property type="entry name" value="RNase_T"/>
    <property type="match status" value="1"/>
</dbReference>
<dbReference type="InterPro" id="IPR036397">
    <property type="entry name" value="RNaseH_sf"/>
</dbReference>
<dbReference type="PANTHER" id="PTHR30231:SF4">
    <property type="entry name" value="PROTEIN NEN2"/>
    <property type="match status" value="1"/>
</dbReference>
<evidence type="ECO:0000256" key="3">
    <source>
        <dbReference type="ARBA" id="ARBA00022839"/>
    </source>
</evidence>
<dbReference type="GO" id="GO:0003676">
    <property type="term" value="F:nucleic acid binding"/>
    <property type="evidence" value="ECO:0007669"/>
    <property type="project" value="InterPro"/>
</dbReference>
<dbReference type="Proteomes" id="UP000275137">
    <property type="component" value="Unassembled WGS sequence"/>
</dbReference>
<dbReference type="PANTHER" id="PTHR30231">
    <property type="entry name" value="DNA POLYMERASE III SUBUNIT EPSILON"/>
    <property type="match status" value="1"/>
</dbReference>
<dbReference type="RefSeq" id="WP_123235961.1">
    <property type="nucleotide sequence ID" value="NZ_RJVP01000001.1"/>
</dbReference>
<evidence type="ECO:0000256" key="2">
    <source>
        <dbReference type="ARBA" id="ARBA00022801"/>
    </source>
</evidence>
<evidence type="ECO:0000259" key="4">
    <source>
        <dbReference type="SMART" id="SM00479"/>
    </source>
</evidence>
<dbReference type="AlphaFoldDB" id="A0A3N0V589"/>
<name>A0A3N0V589_9PROT</name>
<evidence type="ECO:0000256" key="1">
    <source>
        <dbReference type="ARBA" id="ARBA00022722"/>
    </source>
</evidence>
<dbReference type="InterPro" id="IPR012337">
    <property type="entry name" value="RNaseH-like_sf"/>
</dbReference>
<evidence type="ECO:0000313" key="5">
    <source>
        <dbReference type="EMBL" id="ROH87967.1"/>
    </source>
</evidence>
<keyword evidence="1" id="KW-0540">Nuclease</keyword>
<dbReference type="GO" id="GO:0006259">
    <property type="term" value="P:DNA metabolic process"/>
    <property type="evidence" value="ECO:0007669"/>
    <property type="project" value="UniProtKB-ARBA"/>
</dbReference>
<accession>A0A3N0V589</accession>
<dbReference type="CDD" id="cd06127">
    <property type="entry name" value="DEDDh"/>
    <property type="match status" value="1"/>
</dbReference>
<gene>
    <name evidence="5" type="ORF">ED236_00290</name>
</gene>
<organism evidence="5 6">
    <name type="scientific">Pseudomethylobacillus aquaticus</name>
    <dbReference type="NCBI Taxonomy" id="2676064"/>
    <lineage>
        <taxon>Bacteria</taxon>
        <taxon>Pseudomonadati</taxon>
        <taxon>Pseudomonadota</taxon>
        <taxon>Betaproteobacteria</taxon>
        <taxon>Nitrosomonadales</taxon>
        <taxon>Methylophilaceae</taxon>
        <taxon>Pseudomethylobacillus</taxon>
    </lineage>
</organism>
<dbReference type="Gene3D" id="3.30.420.10">
    <property type="entry name" value="Ribonuclease H-like superfamily/Ribonuclease H"/>
    <property type="match status" value="1"/>
</dbReference>
<keyword evidence="3 5" id="KW-0269">Exonuclease</keyword>
<sequence>MSQNIAVFYDTETTGLPLFSEPSEDPRQPHIVQLAAIMVNLDTQQTLQSINMIIRPDGWVIEPELTAIHGISHEFAMDVGVSELVAVEALVDMVGARLRVAHNESFDARIIRIALKRYFQDEGKRSDAWKAGLSACTAKITTPIIKLPPTEKMVASGRRFNKTPNLTEAYQHFFGSTFDGAHTAMGDVIACRDVYFAARDIKVAA</sequence>
<dbReference type="GO" id="GO:0008408">
    <property type="term" value="F:3'-5' exonuclease activity"/>
    <property type="evidence" value="ECO:0007669"/>
    <property type="project" value="TreeGrafter"/>
</dbReference>
<keyword evidence="6" id="KW-1185">Reference proteome</keyword>
<reference evidence="5 6" key="1">
    <citation type="submission" date="2018-10" db="EMBL/GenBank/DDBJ databases">
        <authorList>
            <person name="Chen W.-M."/>
        </authorList>
    </citation>
    <scope>NUCLEOTIDE SEQUENCE [LARGE SCALE GENOMIC DNA]</scope>
    <source>
        <strain evidence="5 6">H-5</strain>
    </source>
</reference>
<dbReference type="InterPro" id="IPR013520">
    <property type="entry name" value="Ribonucl_H"/>
</dbReference>
<feature type="domain" description="Exonuclease" evidence="4">
    <location>
        <begin position="5"/>
        <end position="204"/>
    </location>
</feature>
<protein>
    <submittedName>
        <fullName evidence="5">3'-5' exonuclease</fullName>
    </submittedName>
</protein>
<dbReference type="SUPFAM" id="SSF53098">
    <property type="entry name" value="Ribonuclease H-like"/>
    <property type="match status" value="1"/>
</dbReference>
<comment type="caution">
    <text evidence="5">The sequence shown here is derived from an EMBL/GenBank/DDBJ whole genome shotgun (WGS) entry which is preliminary data.</text>
</comment>
<evidence type="ECO:0000313" key="6">
    <source>
        <dbReference type="Proteomes" id="UP000275137"/>
    </source>
</evidence>
<dbReference type="EMBL" id="RJVP01000001">
    <property type="protein sequence ID" value="ROH87967.1"/>
    <property type="molecule type" value="Genomic_DNA"/>
</dbReference>
<dbReference type="SMART" id="SM00479">
    <property type="entry name" value="EXOIII"/>
    <property type="match status" value="1"/>
</dbReference>
<keyword evidence="2" id="KW-0378">Hydrolase</keyword>